<sequence>MSSFLVLREGHNGNRWRDGQVCPDVGQGVLAPWARRPGCVMGEQKTRERSLALDGEKEKALPWIEKAGEESPGWNGLEESFKEKGLVQDWNGKTFNADGVEE</sequence>
<gene>
    <name evidence="1" type="ORF">TNCV_1501481</name>
</gene>
<dbReference type="EMBL" id="BMAU01021203">
    <property type="protein sequence ID" value="GFX98570.1"/>
    <property type="molecule type" value="Genomic_DNA"/>
</dbReference>
<protein>
    <submittedName>
        <fullName evidence="1">Uncharacterized protein</fullName>
    </submittedName>
</protein>
<dbReference type="AlphaFoldDB" id="A0A8X6RQ98"/>
<reference evidence="1" key="1">
    <citation type="submission" date="2020-08" db="EMBL/GenBank/DDBJ databases">
        <title>Multicomponent nature underlies the extraordinary mechanical properties of spider dragline silk.</title>
        <authorList>
            <person name="Kono N."/>
            <person name="Nakamura H."/>
            <person name="Mori M."/>
            <person name="Yoshida Y."/>
            <person name="Ohtoshi R."/>
            <person name="Malay A.D."/>
            <person name="Moran D.A.P."/>
            <person name="Tomita M."/>
            <person name="Numata K."/>
            <person name="Arakawa K."/>
        </authorList>
    </citation>
    <scope>NUCLEOTIDE SEQUENCE</scope>
</reference>
<dbReference type="Proteomes" id="UP000887159">
    <property type="component" value="Unassembled WGS sequence"/>
</dbReference>
<evidence type="ECO:0000313" key="1">
    <source>
        <dbReference type="EMBL" id="GFX98570.1"/>
    </source>
</evidence>
<proteinExistence type="predicted"/>
<organism evidence="1 2">
    <name type="scientific">Trichonephila clavipes</name>
    <name type="common">Golden silk orbweaver</name>
    <name type="synonym">Nephila clavipes</name>
    <dbReference type="NCBI Taxonomy" id="2585209"/>
    <lineage>
        <taxon>Eukaryota</taxon>
        <taxon>Metazoa</taxon>
        <taxon>Ecdysozoa</taxon>
        <taxon>Arthropoda</taxon>
        <taxon>Chelicerata</taxon>
        <taxon>Arachnida</taxon>
        <taxon>Araneae</taxon>
        <taxon>Araneomorphae</taxon>
        <taxon>Entelegynae</taxon>
        <taxon>Araneoidea</taxon>
        <taxon>Nephilidae</taxon>
        <taxon>Trichonephila</taxon>
    </lineage>
</organism>
<keyword evidence="2" id="KW-1185">Reference proteome</keyword>
<name>A0A8X6RQ98_TRICX</name>
<evidence type="ECO:0000313" key="2">
    <source>
        <dbReference type="Proteomes" id="UP000887159"/>
    </source>
</evidence>
<accession>A0A8X6RQ98</accession>
<comment type="caution">
    <text evidence="1">The sequence shown here is derived from an EMBL/GenBank/DDBJ whole genome shotgun (WGS) entry which is preliminary data.</text>
</comment>